<evidence type="ECO:0000313" key="2">
    <source>
        <dbReference type="Proteomes" id="UP000233837"/>
    </source>
</evidence>
<dbReference type="EMBL" id="KZ502843">
    <property type="protein sequence ID" value="PKU72173.1"/>
    <property type="molecule type" value="Genomic_DNA"/>
</dbReference>
<accession>A0A2I0W938</accession>
<dbReference type="AlphaFoldDB" id="A0A2I0W938"/>
<keyword evidence="2" id="KW-1185">Reference proteome</keyword>
<gene>
    <name evidence="1" type="ORF">MA16_Dca006766</name>
</gene>
<sequence>MRRRGGRWPWACVRLGEEIGGIGCREVELRWHRRVTGEEELEDFGRRNRRSIEGSELLRSAQWSSYQRSGASAPFRSIFKDPNGSGIEGSTQDFCRNPETAPDVQWYCGIFAEFTGFRRGNLQLSIPRAHGHRIDPFVIMDVR</sequence>
<reference evidence="1 2" key="1">
    <citation type="journal article" date="2016" name="Sci. Rep.">
        <title>The Dendrobium catenatum Lindl. genome sequence provides insights into polysaccharide synthase, floral development and adaptive evolution.</title>
        <authorList>
            <person name="Zhang G.Q."/>
            <person name="Xu Q."/>
            <person name="Bian C."/>
            <person name="Tsai W.C."/>
            <person name="Yeh C.M."/>
            <person name="Liu K.W."/>
            <person name="Yoshida K."/>
            <person name="Zhang L.S."/>
            <person name="Chang S.B."/>
            <person name="Chen F."/>
            <person name="Shi Y."/>
            <person name="Su Y.Y."/>
            <person name="Zhang Y.Q."/>
            <person name="Chen L.J."/>
            <person name="Yin Y."/>
            <person name="Lin M."/>
            <person name="Huang H."/>
            <person name="Deng H."/>
            <person name="Wang Z.W."/>
            <person name="Zhu S.L."/>
            <person name="Zhao X."/>
            <person name="Deng C."/>
            <person name="Niu S.C."/>
            <person name="Huang J."/>
            <person name="Wang M."/>
            <person name="Liu G.H."/>
            <person name="Yang H.J."/>
            <person name="Xiao X.J."/>
            <person name="Hsiao Y.Y."/>
            <person name="Wu W.L."/>
            <person name="Chen Y.Y."/>
            <person name="Mitsuda N."/>
            <person name="Ohme-Takagi M."/>
            <person name="Luo Y.B."/>
            <person name="Van de Peer Y."/>
            <person name="Liu Z.J."/>
        </authorList>
    </citation>
    <scope>NUCLEOTIDE SEQUENCE [LARGE SCALE GENOMIC DNA]</scope>
    <source>
        <tissue evidence="1">The whole plant</tissue>
    </source>
</reference>
<protein>
    <submittedName>
        <fullName evidence="1">Uncharacterized protein</fullName>
    </submittedName>
</protein>
<proteinExistence type="predicted"/>
<name>A0A2I0W938_9ASPA</name>
<organism evidence="1 2">
    <name type="scientific">Dendrobium catenatum</name>
    <dbReference type="NCBI Taxonomy" id="906689"/>
    <lineage>
        <taxon>Eukaryota</taxon>
        <taxon>Viridiplantae</taxon>
        <taxon>Streptophyta</taxon>
        <taxon>Embryophyta</taxon>
        <taxon>Tracheophyta</taxon>
        <taxon>Spermatophyta</taxon>
        <taxon>Magnoliopsida</taxon>
        <taxon>Liliopsida</taxon>
        <taxon>Asparagales</taxon>
        <taxon>Orchidaceae</taxon>
        <taxon>Epidendroideae</taxon>
        <taxon>Malaxideae</taxon>
        <taxon>Dendrobiinae</taxon>
        <taxon>Dendrobium</taxon>
    </lineage>
</organism>
<dbReference type="Proteomes" id="UP000233837">
    <property type="component" value="Unassembled WGS sequence"/>
</dbReference>
<evidence type="ECO:0000313" key="1">
    <source>
        <dbReference type="EMBL" id="PKU72173.1"/>
    </source>
</evidence>
<reference evidence="1 2" key="2">
    <citation type="journal article" date="2017" name="Nature">
        <title>The Apostasia genome and the evolution of orchids.</title>
        <authorList>
            <person name="Zhang G.Q."/>
            <person name="Liu K.W."/>
            <person name="Li Z."/>
            <person name="Lohaus R."/>
            <person name="Hsiao Y.Y."/>
            <person name="Niu S.C."/>
            <person name="Wang J.Y."/>
            <person name="Lin Y.C."/>
            <person name="Xu Q."/>
            <person name="Chen L.J."/>
            <person name="Yoshida K."/>
            <person name="Fujiwara S."/>
            <person name="Wang Z.W."/>
            <person name="Zhang Y.Q."/>
            <person name="Mitsuda N."/>
            <person name="Wang M."/>
            <person name="Liu G.H."/>
            <person name="Pecoraro L."/>
            <person name="Huang H.X."/>
            <person name="Xiao X.J."/>
            <person name="Lin M."/>
            <person name="Wu X.Y."/>
            <person name="Wu W.L."/>
            <person name="Chen Y.Y."/>
            <person name="Chang S.B."/>
            <person name="Sakamoto S."/>
            <person name="Ohme-Takagi M."/>
            <person name="Yagi M."/>
            <person name="Zeng S.J."/>
            <person name="Shen C.Y."/>
            <person name="Yeh C.M."/>
            <person name="Luo Y.B."/>
            <person name="Tsai W.C."/>
            <person name="Van de Peer Y."/>
            <person name="Liu Z.J."/>
        </authorList>
    </citation>
    <scope>NUCLEOTIDE SEQUENCE [LARGE SCALE GENOMIC DNA]</scope>
    <source>
        <tissue evidence="1">The whole plant</tissue>
    </source>
</reference>